<organism evidence="2 3">
    <name type="scientific">Paucibacter sediminis</name>
    <dbReference type="NCBI Taxonomy" id="3019553"/>
    <lineage>
        <taxon>Bacteria</taxon>
        <taxon>Pseudomonadati</taxon>
        <taxon>Pseudomonadota</taxon>
        <taxon>Betaproteobacteria</taxon>
        <taxon>Burkholderiales</taxon>
        <taxon>Sphaerotilaceae</taxon>
        <taxon>Roseateles</taxon>
    </lineage>
</organism>
<feature type="domain" description="HMA" evidence="1">
    <location>
        <begin position="1"/>
        <end position="63"/>
    </location>
</feature>
<dbReference type="PROSITE" id="PS50846">
    <property type="entry name" value="HMA_2"/>
    <property type="match status" value="1"/>
</dbReference>
<name>A0AA95NED9_9BURK</name>
<evidence type="ECO:0000313" key="3">
    <source>
        <dbReference type="Proteomes" id="UP001177769"/>
    </source>
</evidence>
<accession>A0AA95NED9</accession>
<dbReference type="Gene3D" id="3.30.70.100">
    <property type="match status" value="1"/>
</dbReference>
<sequence>MSEFTLPDMSCGHCVASITKAVQALDAQAKLQFDLPSHKVQVESQLSQAALVAALTEAGYPPAN</sequence>
<gene>
    <name evidence="2" type="ORF">PFX98_03400</name>
</gene>
<dbReference type="InterPro" id="IPR006121">
    <property type="entry name" value="HMA_dom"/>
</dbReference>
<dbReference type="AlphaFoldDB" id="A0AA95NED9"/>
<evidence type="ECO:0000259" key="1">
    <source>
        <dbReference type="PROSITE" id="PS50846"/>
    </source>
</evidence>
<protein>
    <submittedName>
        <fullName evidence="2">Heavy-metal-associated domain-containing protein</fullName>
    </submittedName>
</protein>
<dbReference type="EMBL" id="CP116346">
    <property type="protein sequence ID" value="WIT12670.1"/>
    <property type="molecule type" value="Genomic_DNA"/>
</dbReference>
<reference evidence="2" key="1">
    <citation type="submission" date="2023-01" db="EMBL/GenBank/DDBJ databases">
        <title>Whole genome sequence of Paucibacter sp. S2-9 isolated from pond sediment.</title>
        <authorList>
            <person name="Jung J.Y."/>
        </authorList>
    </citation>
    <scope>NUCLEOTIDE SEQUENCE</scope>
    <source>
        <strain evidence="2">S2-9</strain>
    </source>
</reference>
<dbReference type="InterPro" id="IPR036163">
    <property type="entry name" value="HMA_dom_sf"/>
</dbReference>
<dbReference type="RefSeq" id="WP_285233771.1">
    <property type="nucleotide sequence ID" value="NZ_CP116346.1"/>
</dbReference>
<dbReference type="KEGG" id="pais:PFX98_03400"/>
<keyword evidence="3" id="KW-1185">Reference proteome</keyword>
<dbReference type="SUPFAM" id="SSF55008">
    <property type="entry name" value="HMA, heavy metal-associated domain"/>
    <property type="match status" value="1"/>
</dbReference>
<evidence type="ECO:0000313" key="2">
    <source>
        <dbReference type="EMBL" id="WIT12670.1"/>
    </source>
</evidence>
<dbReference type="Pfam" id="PF00403">
    <property type="entry name" value="HMA"/>
    <property type="match status" value="1"/>
</dbReference>
<dbReference type="GO" id="GO:0046872">
    <property type="term" value="F:metal ion binding"/>
    <property type="evidence" value="ECO:0007669"/>
    <property type="project" value="InterPro"/>
</dbReference>
<dbReference type="Proteomes" id="UP001177769">
    <property type="component" value="Chromosome"/>
</dbReference>
<dbReference type="CDD" id="cd00371">
    <property type="entry name" value="HMA"/>
    <property type="match status" value="1"/>
</dbReference>
<proteinExistence type="predicted"/>